<dbReference type="NCBIfam" id="TIGR01488">
    <property type="entry name" value="HAD-SF-IB"/>
    <property type="match status" value="1"/>
</dbReference>
<dbReference type="EMBL" id="BOMH01000019">
    <property type="protein sequence ID" value="GID64974.1"/>
    <property type="molecule type" value="Genomic_DNA"/>
</dbReference>
<dbReference type="GO" id="GO:0016787">
    <property type="term" value="F:hydrolase activity"/>
    <property type="evidence" value="ECO:0007669"/>
    <property type="project" value="UniProtKB-KW"/>
</dbReference>
<dbReference type="Proteomes" id="UP000619479">
    <property type="component" value="Unassembled WGS sequence"/>
</dbReference>
<evidence type="ECO:0000256" key="1">
    <source>
        <dbReference type="ARBA" id="ARBA00009184"/>
    </source>
</evidence>
<dbReference type="PANTHER" id="PTHR43344:SF13">
    <property type="entry name" value="PHOSPHATASE RV3661-RELATED"/>
    <property type="match status" value="1"/>
</dbReference>
<evidence type="ECO:0000313" key="6">
    <source>
        <dbReference type="Proteomes" id="UP000619479"/>
    </source>
</evidence>
<keyword evidence="2" id="KW-0479">Metal-binding</keyword>
<evidence type="ECO:0000313" key="5">
    <source>
        <dbReference type="EMBL" id="GID64974.1"/>
    </source>
</evidence>
<dbReference type="NCBIfam" id="TIGR01490">
    <property type="entry name" value="HAD-SF-IB-hyp1"/>
    <property type="match status" value="1"/>
</dbReference>
<evidence type="ECO:0000256" key="4">
    <source>
        <dbReference type="ARBA" id="ARBA00022842"/>
    </source>
</evidence>
<evidence type="ECO:0000256" key="3">
    <source>
        <dbReference type="ARBA" id="ARBA00022801"/>
    </source>
</evidence>
<name>A0A919IFN9_9ACTN</name>
<keyword evidence="3" id="KW-0378">Hydrolase</keyword>
<dbReference type="InterPro" id="IPR006385">
    <property type="entry name" value="HAD_hydro_SerB1"/>
</dbReference>
<keyword evidence="4" id="KW-0460">Magnesium</keyword>
<organism evidence="5 6">
    <name type="scientific">Actinoplanes cyaneus</name>
    <dbReference type="NCBI Taxonomy" id="52696"/>
    <lineage>
        <taxon>Bacteria</taxon>
        <taxon>Bacillati</taxon>
        <taxon>Actinomycetota</taxon>
        <taxon>Actinomycetes</taxon>
        <taxon>Micromonosporales</taxon>
        <taxon>Micromonosporaceae</taxon>
        <taxon>Actinoplanes</taxon>
    </lineage>
</organism>
<sequence length="226" mass="24942">MVRAAPPPRRLVFSDVDETLIRQKSMFGFLDYYFARRDGPAGERHATAVRRDLEDLVGAGAPRELANRRYYRAWAGQHSDEVHRWGRRWYAEQAASPDFFVTATVAALTRHRARGEPILLVSGSFPAVLAPLAEAVGASGLVCTRQEVSGGRFTGEILGDPVIGEGKRAAVRDVLARYPSVDPRECFGYGDHVSDLPMLEQVGNPVVVGGDPELLRRLTGARTMRR</sequence>
<dbReference type="GO" id="GO:0046872">
    <property type="term" value="F:metal ion binding"/>
    <property type="evidence" value="ECO:0007669"/>
    <property type="project" value="UniProtKB-KW"/>
</dbReference>
<evidence type="ECO:0000256" key="2">
    <source>
        <dbReference type="ARBA" id="ARBA00022723"/>
    </source>
</evidence>
<comment type="caution">
    <text evidence="5">The sequence shown here is derived from an EMBL/GenBank/DDBJ whole genome shotgun (WGS) entry which is preliminary data.</text>
</comment>
<dbReference type="InterPro" id="IPR050582">
    <property type="entry name" value="HAD-like_SerB"/>
</dbReference>
<dbReference type="Gene3D" id="3.40.50.1000">
    <property type="entry name" value="HAD superfamily/HAD-like"/>
    <property type="match status" value="1"/>
</dbReference>
<dbReference type="CDD" id="cd02612">
    <property type="entry name" value="HAD_PGPPase"/>
    <property type="match status" value="1"/>
</dbReference>
<dbReference type="Pfam" id="PF12710">
    <property type="entry name" value="HAD"/>
    <property type="match status" value="1"/>
</dbReference>
<keyword evidence="6" id="KW-1185">Reference proteome</keyword>
<evidence type="ECO:0008006" key="7">
    <source>
        <dbReference type="Google" id="ProtNLM"/>
    </source>
</evidence>
<dbReference type="InterPro" id="IPR036412">
    <property type="entry name" value="HAD-like_sf"/>
</dbReference>
<dbReference type="SUPFAM" id="SSF56784">
    <property type="entry name" value="HAD-like"/>
    <property type="match status" value="1"/>
</dbReference>
<dbReference type="PANTHER" id="PTHR43344">
    <property type="entry name" value="PHOSPHOSERINE PHOSPHATASE"/>
    <property type="match status" value="1"/>
</dbReference>
<reference evidence="5" key="1">
    <citation type="submission" date="2021-01" db="EMBL/GenBank/DDBJ databases">
        <title>Whole genome shotgun sequence of Actinoplanes cyaneus NBRC 14990.</title>
        <authorList>
            <person name="Komaki H."/>
            <person name="Tamura T."/>
        </authorList>
    </citation>
    <scope>NUCLEOTIDE SEQUENCE</scope>
    <source>
        <strain evidence="5">NBRC 14990</strain>
    </source>
</reference>
<gene>
    <name evidence="5" type="primary">mmfP</name>
    <name evidence="5" type="ORF">Acy02nite_28550</name>
</gene>
<comment type="similarity">
    <text evidence="1">Belongs to the HAD-like hydrolase superfamily. SerB family.</text>
</comment>
<proteinExistence type="inferred from homology"/>
<accession>A0A919IFN9</accession>
<protein>
    <recommendedName>
        <fullName evidence="7">HAD-IB family hydrolase</fullName>
    </recommendedName>
</protein>
<dbReference type="InterPro" id="IPR023214">
    <property type="entry name" value="HAD_sf"/>
</dbReference>
<dbReference type="Gene3D" id="1.20.1440.100">
    <property type="entry name" value="SG protein - dephosphorylation function"/>
    <property type="match status" value="1"/>
</dbReference>
<dbReference type="AlphaFoldDB" id="A0A919IFN9"/>